<evidence type="ECO:0000256" key="1">
    <source>
        <dbReference type="ARBA" id="ARBA00022729"/>
    </source>
</evidence>
<dbReference type="InterPro" id="IPR006558">
    <property type="entry name" value="LamG-like"/>
</dbReference>
<proteinExistence type="predicted"/>
<evidence type="ECO:0000259" key="3">
    <source>
        <dbReference type="SMART" id="SM00560"/>
    </source>
</evidence>
<dbReference type="PANTHER" id="PTHR42535">
    <property type="entry name" value="OOKINETE PROTEIN, PUTATIVE-RELATED"/>
    <property type="match status" value="1"/>
</dbReference>
<dbReference type="SMART" id="SM00560">
    <property type="entry name" value="LamGL"/>
    <property type="match status" value="1"/>
</dbReference>
<dbReference type="RefSeq" id="WP_120748254.1">
    <property type="nucleotide sequence ID" value="NZ_RBAH01000011.1"/>
</dbReference>
<name>A0A3B0CE61_9BACL</name>
<dbReference type="Proteomes" id="UP000282311">
    <property type="component" value="Unassembled WGS sequence"/>
</dbReference>
<keyword evidence="5" id="KW-1185">Reference proteome</keyword>
<feature type="domain" description="LamG-like jellyroll fold" evidence="3">
    <location>
        <begin position="66"/>
        <end position="206"/>
    </location>
</feature>
<keyword evidence="2" id="KW-1015">Disulfide bond</keyword>
<dbReference type="Pfam" id="PF13385">
    <property type="entry name" value="Laminin_G_3"/>
    <property type="match status" value="1"/>
</dbReference>
<evidence type="ECO:0000313" key="4">
    <source>
        <dbReference type="EMBL" id="RKN83710.1"/>
    </source>
</evidence>
<protein>
    <recommendedName>
        <fullName evidence="3">LamG-like jellyroll fold domain-containing protein</fullName>
    </recommendedName>
</protein>
<dbReference type="OrthoDB" id="9812495at2"/>
<dbReference type="PANTHER" id="PTHR42535:SF2">
    <property type="entry name" value="CHROMOSOME UNDETERMINED SCAFFOLD_146, WHOLE GENOME SHOTGUN SEQUENCE"/>
    <property type="match status" value="1"/>
</dbReference>
<evidence type="ECO:0000313" key="5">
    <source>
        <dbReference type="Proteomes" id="UP000282311"/>
    </source>
</evidence>
<accession>A0A3B0CE61</accession>
<dbReference type="Gene3D" id="2.60.120.200">
    <property type="match status" value="1"/>
</dbReference>
<reference evidence="4 5" key="1">
    <citation type="journal article" date="2007" name="Int. J. Syst. Evol. Microbiol.">
        <title>Paenibacillus ginsengarvi sp. nov., isolated from soil from ginseng cultivation.</title>
        <authorList>
            <person name="Yoon M.H."/>
            <person name="Ten L.N."/>
            <person name="Im W.T."/>
        </authorList>
    </citation>
    <scope>NUCLEOTIDE SEQUENCE [LARGE SCALE GENOMIC DNA]</scope>
    <source>
        <strain evidence="4 5">KCTC 13059</strain>
    </source>
</reference>
<organism evidence="4 5">
    <name type="scientific">Paenibacillus ginsengarvi</name>
    <dbReference type="NCBI Taxonomy" id="400777"/>
    <lineage>
        <taxon>Bacteria</taxon>
        <taxon>Bacillati</taxon>
        <taxon>Bacillota</taxon>
        <taxon>Bacilli</taxon>
        <taxon>Bacillales</taxon>
        <taxon>Paenibacillaceae</taxon>
        <taxon>Paenibacillus</taxon>
    </lineage>
</organism>
<dbReference type="AlphaFoldDB" id="A0A3B0CE61"/>
<dbReference type="InterPro" id="IPR013320">
    <property type="entry name" value="ConA-like_dom_sf"/>
</dbReference>
<dbReference type="EMBL" id="RBAH01000011">
    <property type="protein sequence ID" value="RKN83710.1"/>
    <property type="molecule type" value="Genomic_DNA"/>
</dbReference>
<gene>
    <name evidence="4" type="ORF">D7M11_16030</name>
</gene>
<comment type="caution">
    <text evidence="4">The sequence shown here is derived from an EMBL/GenBank/DDBJ whole genome shotgun (WGS) entry which is preliminary data.</text>
</comment>
<evidence type="ECO:0000256" key="2">
    <source>
        <dbReference type="ARBA" id="ARBA00023157"/>
    </source>
</evidence>
<keyword evidence="1" id="KW-0732">Signal</keyword>
<dbReference type="SUPFAM" id="SSF49899">
    <property type="entry name" value="Concanavalin A-like lectins/glucanases"/>
    <property type="match status" value="1"/>
</dbReference>
<sequence>MSIHNGLVAEYLFHGNADDSSGNGFHGRVEGAVLTSDRFGQPYRAYAFDGEQAFIEISPPPLLSSEAFSLSVWARYDEKASLAWWNNAIISQDDGGKNKNKDNLRRVFQLSTLGPTTTWHRMKETADAVSKSHLKRGVWYHITAAFDGAFHKLYINGELHDTQAGTLKPHPEEPIFIGKKNTNEKRFLFHGVIDDIRLYNRVLTDQEITALYTENGYASTSDAYLEQANELKVENVTKAKVENREFTVIGIRHCGLFSEYGKIVPQAMQSLQARKDEIFGRTDTETILYEPKRGDDHIEGYFYTGYLVTESVADIPEGMEYFHLSGQYASVAGEESRMGELYGFLDGWIQNNKLQKDWPKAFIIEVYDQDHPSEVEICMKILNRY</sequence>